<evidence type="ECO:0000313" key="2">
    <source>
        <dbReference type="Proteomes" id="UP001335648"/>
    </source>
</evidence>
<dbReference type="EMBL" id="JAULUE010002069">
    <property type="protein sequence ID" value="KAK5874897.1"/>
    <property type="molecule type" value="Genomic_DNA"/>
</dbReference>
<name>A0AAN7YD18_9TELE</name>
<comment type="caution">
    <text evidence="1">The sequence shown here is derived from an EMBL/GenBank/DDBJ whole genome shotgun (WGS) entry which is preliminary data.</text>
</comment>
<dbReference type="AlphaFoldDB" id="A0AAN7YD18"/>
<reference evidence="1 2" key="1">
    <citation type="journal article" date="2023" name="Mol. Biol. Evol.">
        <title>Genomics of Secondarily Temperate Adaptation in the Only Non-Antarctic Icefish.</title>
        <authorList>
            <person name="Rivera-Colon A.G."/>
            <person name="Rayamajhi N."/>
            <person name="Minhas B.F."/>
            <person name="Madrigal G."/>
            <person name="Bilyk K.T."/>
            <person name="Yoon V."/>
            <person name="Hune M."/>
            <person name="Gregory S."/>
            <person name="Cheng C.H.C."/>
            <person name="Catchen J.M."/>
        </authorList>
    </citation>
    <scope>NUCLEOTIDE SEQUENCE [LARGE SCALE GENOMIC DNA]</scope>
    <source>
        <strain evidence="1">JC2023a</strain>
    </source>
</reference>
<sequence>MQTPLCSVLNKAYGGGGGEGISAPHCEFMRQAPGSSAVQSAELITSDVSHCLRRRLEGWEVFGVDYRRGTTHRRETKPTQNINSAASRPEYTFPVGAAASSVSLI</sequence>
<keyword evidence="2" id="KW-1185">Reference proteome</keyword>
<evidence type="ECO:0000313" key="1">
    <source>
        <dbReference type="EMBL" id="KAK5874897.1"/>
    </source>
</evidence>
<proteinExistence type="predicted"/>
<organism evidence="1 2">
    <name type="scientific">Champsocephalus esox</name>
    <name type="common">pike icefish</name>
    <dbReference type="NCBI Taxonomy" id="159716"/>
    <lineage>
        <taxon>Eukaryota</taxon>
        <taxon>Metazoa</taxon>
        <taxon>Chordata</taxon>
        <taxon>Craniata</taxon>
        <taxon>Vertebrata</taxon>
        <taxon>Euteleostomi</taxon>
        <taxon>Actinopterygii</taxon>
        <taxon>Neopterygii</taxon>
        <taxon>Teleostei</taxon>
        <taxon>Neoteleostei</taxon>
        <taxon>Acanthomorphata</taxon>
        <taxon>Eupercaria</taxon>
        <taxon>Perciformes</taxon>
        <taxon>Notothenioidei</taxon>
        <taxon>Channichthyidae</taxon>
        <taxon>Champsocephalus</taxon>
    </lineage>
</organism>
<dbReference type="Proteomes" id="UP001335648">
    <property type="component" value="Unassembled WGS sequence"/>
</dbReference>
<gene>
    <name evidence="1" type="ORF">CesoFtcFv8_027444</name>
</gene>
<protein>
    <submittedName>
        <fullName evidence="1">Uncharacterized protein</fullName>
    </submittedName>
</protein>
<accession>A0AAN7YD18</accession>